<feature type="transmembrane region" description="Helical" evidence="1">
    <location>
        <begin position="38"/>
        <end position="59"/>
    </location>
</feature>
<name>A0A0A1MG81_9BACI</name>
<proteinExistence type="predicted"/>
<accession>A0A0A1MG81</accession>
<evidence type="ECO:0000256" key="1">
    <source>
        <dbReference type="SAM" id="Phobius"/>
    </source>
</evidence>
<dbReference type="RefSeq" id="WP_042535203.1">
    <property type="nucleotide sequence ID" value="NZ_CDGG01000001.1"/>
</dbReference>
<keyword evidence="1" id="KW-1133">Transmembrane helix</keyword>
<dbReference type="InterPro" id="IPR024515">
    <property type="entry name" value="DUF3397"/>
</dbReference>
<keyword evidence="3" id="KW-1185">Reference proteome</keyword>
<dbReference type="EMBL" id="CDGG01000001">
    <property type="protein sequence ID" value="CEI84400.1"/>
    <property type="molecule type" value="Genomic_DNA"/>
</dbReference>
<dbReference type="PIRSF" id="PIRSF030092">
    <property type="entry name" value="UCP030092"/>
    <property type="match status" value="1"/>
</dbReference>
<feature type="transmembrane region" description="Helical" evidence="1">
    <location>
        <begin position="6"/>
        <end position="26"/>
    </location>
</feature>
<evidence type="ECO:0000313" key="2">
    <source>
        <dbReference type="EMBL" id="CEI84400.1"/>
    </source>
</evidence>
<dbReference type="OrthoDB" id="2353183at2"/>
<organism evidence="2 3">
    <name type="scientific">Oceanobacillus oncorhynchi</name>
    <dbReference type="NCBI Taxonomy" id="545501"/>
    <lineage>
        <taxon>Bacteria</taxon>
        <taxon>Bacillati</taxon>
        <taxon>Bacillota</taxon>
        <taxon>Bacilli</taxon>
        <taxon>Bacillales</taxon>
        <taxon>Bacillaceae</taxon>
        <taxon>Oceanobacillus</taxon>
    </lineage>
</organism>
<dbReference type="AlphaFoldDB" id="A0A0A1MG81"/>
<protein>
    <recommendedName>
        <fullName evidence="4">DUF3397 domain-containing protein</fullName>
    </recommendedName>
</protein>
<dbReference type="STRING" id="545501.BN997_04347"/>
<sequence length="126" mass="14758">MRDYIYYTIALFIAFPFIITFLAYGITKLRKQHTWKAVHNAVQWSTIFFILGVGVLLQLLFERSFFGWIILLFLISLTGILIHQYQKQSDIEISKAIKIVWRSAFLLFSSAYLVLSLVYIIKEVLS</sequence>
<dbReference type="Proteomes" id="UP000040453">
    <property type="component" value="Unassembled WGS sequence"/>
</dbReference>
<gene>
    <name evidence="2" type="ORF">BN997_04347</name>
</gene>
<keyword evidence="1" id="KW-0472">Membrane</keyword>
<evidence type="ECO:0000313" key="3">
    <source>
        <dbReference type="Proteomes" id="UP000040453"/>
    </source>
</evidence>
<feature type="transmembrane region" description="Helical" evidence="1">
    <location>
        <begin position="104"/>
        <end position="121"/>
    </location>
</feature>
<dbReference type="InterPro" id="IPR016945">
    <property type="entry name" value="UCP030092"/>
</dbReference>
<keyword evidence="1" id="KW-0812">Transmembrane</keyword>
<reference evidence="2 3" key="1">
    <citation type="submission" date="2014-11" db="EMBL/GenBank/DDBJ databases">
        <authorList>
            <person name="Urmite Genomes Urmite Genomes"/>
        </authorList>
    </citation>
    <scope>NUCLEOTIDE SEQUENCE [LARGE SCALE GENOMIC DNA]</scope>
    <source>
        <strain evidence="2 3">Oc5</strain>
    </source>
</reference>
<feature type="transmembrane region" description="Helical" evidence="1">
    <location>
        <begin position="65"/>
        <end position="83"/>
    </location>
</feature>
<dbReference type="Pfam" id="PF11877">
    <property type="entry name" value="DUF3397"/>
    <property type="match status" value="1"/>
</dbReference>
<evidence type="ECO:0008006" key="4">
    <source>
        <dbReference type="Google" id="ProtNLM"/>
    </source>
</evidence>